<dbReference type="GO" id="GO:0035267">
    <property type="term" value="C:NuA4 histone acetyltransferase complex"/>
    <property type="evidence" value="ECO:0007669"/>
    <property type="project" value="InterPro"/>
</dbReference>
<dbReference type="OrthoDB" id="435275at2759"/>
<evidence type="ECO:0000256" key="2">
    <source>
        <dbReference type="ARBA" id="ARBA00008035"/>
    </source>
</evidence>
<protein>
    <recommendedName>
        <fullName evidence="6">Enhancer of polycomb-like protein</fullName>
    </recommendedName>
</protein>
<dbReference type="EMBL" id="CM026423">
    <property type="protein sequence ID" value="KAG0582251.1"/>
    <property type="molecule type" value="Genomic_DNA"/>
</dbReference>
<sequence>MSRLSFRPRPLDIHKKLPIVKSIKDLDIEDSGVGRAGHGGSASLDGDCENLVLTPAKKAGIGSEIPTPQYLVVDSYERDYTRSFVQPPSYIRGRPARSENVEFCEYDLDSDDEHWLLQFNSERKILPPEKFEMMLYKLEIMDHKAAEKQGSLVPVLGSPIPVVLTRDSAIEVLKQVINRPAVLGAVFDYWRTKREVWQKPILRRLQPPPPVNDTNPFNVFRPREKIHRPHTRRMQRRENDVQSFEKLKQVRYVIERSLVLVRAIQQREEKKRELVEVEANTQRLQLRLKASQYAQYDALRLGDDGGGLVPSKFGRSEDGQRFMSKGEHVNGNNFGRSMSMELNPSAYDGATVNDHQDIRRPRRRPRFPTARNPLKEKMKNLDPMEPVFLFTKPLDSGKLAAAGIGFRDNETKFSPIRLSGRIGRGGRLVYDRWNPQSGSPFDSHSHHISSLSIGAPVNRFGARPFRRVVEPLALPDAVLCGPAPPSTSAAPF</sequence>
<keyword evidence="4 6" id="KW-0804">Transcription</keyword>
<dbReference type="AlphaFoldDB" id="A0A8T0IH66"/>
<evidence type="ECO:0000256" key="6">
    <source>
        <dbReference type="RuleBase" id="RU361124"/>
    </source>
</evidence>
<keyword evidence="7" id="KW-0175">Coiled coil</keyword>
<evidence type="ECO:0000256" key="8">
    <source>
        <dbReference type="SAM" id="MobiDB-lite"/>
    </source>
</evidence>
<evidence type="ECO:0000256" key="3">
    <source>
        <dbReference type="ARBA" id="ARBA00023015"/>
    </source>
</evidence>
<keyword evidence="3 6" id="KW-0805">Transcription regulation</keyword>
<organism evidence="10 11">
    <name type="scientific">Ceratodon purpureus</name>
    <name type="common">Fire moss</name>
    <name type="synonym">Dicranum purpureum</name>
    <dbReference type="NCBI Taxonomy" id="3225"/>
    <lineage>
        <taxon>Eukaryota</taxon>
        <taxon>Viridiplantae</taxon>
        <taxon>Streptophyta</taxon>
        <taxon>Embryophyta</taxon>
        <taxon>Bryophyta</taxon>
        <taxon>Bryophytina</taxon>
        <taxon>Bryopsida</taxon>
        <taxon>Dicranidae</taxon>
        <taxon>Pseudoditrichales</taxon>
        <taxon>Ditrichaceae</taxon>
        <taxon>Ceratodon</taxon>
    </lineage>
</organism>
<feature type="region of interest" description="Disordered" evidence="8">
    <location>
        <begin position="349"/>
        <end position="370"/>
    </location>
</feature>
<dbReference type="GO" id="GO:0005634">
    <property type="term" value="C:nucleus"/>
    <property type="evidence" value="ECO:0007669"/>
    <property type="project" value="UniProtKB-SubCell"/>
</dbReference>
<keyword evidence="11" id="KW-1185">Reference proteome</keyword>
<comment type="similarity">
    <text evidence="2 6">Belongs to the enhancer of polycomb family.</text>
</comment>
<feature type="coiled-coil region" evidence="7">
    <location>
        <begin position="260"/>
        <end position="287"/>
    </location>
</feature>
<dbReference type="Pfam" id="PF10513">
    <property type="entry name" value="EPL1"/>
    <property type="match status" value="1"/>
</dbReference>
<name>A0A8T0IH66_CERPU</name>
<evidence type="ECO:0000256" key="4">
    <source>
        <dbReference type="ARBA" id="ARBA00023163"/>
    </source>
</evidence>
<feature type="domain" description="Enhancer of polycomb-like N-terminal" evidence="9">
    <location>
        <begin position="61"/>
        <end position="139"/>
    </location>
</feature>
<evidence type="ECO:0000259" key="9">
    <source>
        <dbReference type="Pfam" id="PF10513"/>
    </source>
</evidence>
<evidence type="ECO:0000256" key="7">
    <source>
        <dbReference type="SAM" id="Coils"/>
    </source>
</evidence>
<dbReference type="PANTHER" id="PTHR14898">
    <property type="entry name" value="ENHANCER OF POLYCOMB"/>
    <property type="match status" value="1"/>
</dbReference>
<comment type="caution">
    <text evidence="10">The sequence shown here is derived from an EMBL/GenBank/DDBJ whole genome shotgun (WGS) entry which is preliminary data.</text>
</comment>
<reference evidence="10" key="1">
    <citation type="submission" date="2020-06" db="EMBL/GenBank/DDBJ databases">
        <title>WGS assembly of Ceratodon purpureus strain R40.</title>
        <authorList>
            <person name="Carey S.B."/>
            <person name="Jenkins J."/>
            <person name="Shu S."/>
            <person name="Lovell J.T."/>
            <person name="Sreedasyam A."/>
            <person name="Maumus F."/>
            <person name="Tiley G.P."/>
            <person name="Fernandez-Pozo N."/>
            <person name="Barry K."/>
            <person name="Chen C."/>
            <person name="Wang M."/>
            <person name="Lipzen A."/>
            <person name="Daum C."/>
            <person name="Saski C.A."/>
            <person name="Payton A.C."/>
            <person name="Mcbreen J.C."/>
            <person name="Conrad R.E."/>
            <person name="Kollar L.M."/>
            <person name="Olsson S."/>
            <person name="Huttunen S."/>
            <person name="Landis J.B."/>
            <person name="Wickett N.J."/>
            <person name="Johnson M.G."/>
            <person name="Rensing S.A."/>
            <person name="Grimwood J."/>
            <person name="Schmutz J."/>
            <person name="Mcdaniel S.F."/>
        </authorList>
    </citation>
    <scope>NUCLEOTIDE SEQUENCE</scope>
    <source>
        <strain evidence="10">R40</strain>
    </source>
</reference>
<dbReference type="InterPro" id="IPR019542">
    <property type="entry name" value="Enhancer_polycomb-like_N"/>
</dbReference>
<proteinExistence type="inferred from homology"/>
<dbReference type="Proteomes" id="UP000822688">
    <property type="component" value="Chromosome 3"/>
</dbReference>
<gene>
    <name evidence="10" type="ORF">KC19_3G046000</name>
</gene>
<accession>A0A8T0IH66</accession>
<comment type="subcellular location">
    <subcellularLocation>
        <location evidence="1 6">Nucleus</location>
    </subcellularLocation>
</comment>
<keyword evidence="5 6" id="KW-0539">Nucleus</keyword>
<dbReference type="GO" id="GO:0006357">
    <property type="term" value="P:regulation of transcription by RNA polymerase II"/>
    <property type="evidence" value="ECO:0007669"/>
    <property type="project" value="InterPro"/>
</dbReference>
<evidence type="ECO:0000313" key="11">
    <source>
        <dbReference type="Proteomes" id="UP000822688"/>
    </source>
</evidence>
<dbReference type="InterPro" id="IPR024943">
    <property type="entry name" value="Enhancer_polycomb"/>
</dbReference>
<evidence type="ECO:0000256" key="5">
    <source>
        <dbReference type="ARBA" id="ARBA00023242"/>
    </source>
</evidence>
<evidence type="ECO:0000313" key="10">
    <source>
        <dbReference type="EMBL" id="KAG0582251.1"/>
    </source>
</evidence>
<evidence type="ECO:0000256" key="1">
    <source>
        <dbReference type="ARBA" id="ARBA00004123"/>
    </source>
</evidence>